<organism evidence="3 4">
    <name type="scientific">Hymenobacter rubripertinctus</name>
    <dbReference type="NCBI Taxonomy" id="2029981"/>
    <lineage>
        <taxon>Bacteria</taxon>
        <taxon>Pseudomonadati</taxon>
        <taxon>Bacteroidota</taxon>
        <taxon>Cytophagia</taxon>
        <taxon>Cytophagales</taxon>
        <taxon>Hymenobacteraceae</taxon>
        <taxon>Hymenobacter</taxon>
    </lineage>
</organism>
<evidence type="ECO:0000313" key="3">
    <source>
        <dbReference type="EMBL" id="RIY11026.1"/>
    </source>
</evidence>
<dbReference type="AlphaFoldDB" id="A0A418R0R7"/>
<feature type="transmembrane region" description="Helical" evidence="1">
    <location>
        <begin position="51"/>
        <end position="74"/>
    </location>
</feature>
<dbReference type="RefSeq" id="WP_119655344.1">
    <property type="nucleotide sequence ID" value="NZ_JBHUOI010000009.1"/>
</dbReference>
<gene>
    <name evidence="3" type="ORF">D0T11_08435</name>
</gene>
<keyword evidence="4" id="KW-1185">Reference proteome</keyword>
<evidence type="ECO:0000313" key="4">
    <source>
        <dbReference type="Proteomes" id="UP000284250"/>
    </source>
</evidence>
<feature type="signal peptide" evidence="2">
    <location>
        <begin position="1"/>
        <end position="30"/>
    </location>
</feature>
<proteinExistence type="predicted"/>
<dbReference type="Proteomes" id="UP000284250">
    <property type="component" value="Unassembled WGS sequence"/>
</dbReference>
<keyword evidence="1" id="KW-1133">Transmembrane helix</keyword>
<dbReference type="OrthoDB" id="885081at2"/>
<evidence type="ECO:0000256" key="2">
    <source>
        <dbReference type="SAM" id="SignalP"/>
    </source>
</evidence>
<sequence>MKKVRNMKRPLAAAVLSLTLLQFSAQSAVAVGTYTKASTHTTSQLQMAPVFGWAAIGAGVAVVGAAVGAVVGAYEVGTIVGHAAYDMFGAQSTVLSYDYERTNYLATDFSQFDNMALN</sequence>
<keyword evidence="1" id="KW-0472">Membrane</keyword>
<dbReference type="EMBL" id="QYCN01000010">
    <property type="protein sequence ID" value="RIY11026.1"/>
    <property type="molecule type" value="Genomic_DNA"/>
</dbReference>
<name>A0A418R0R7_9BACT</name>
<evidence type="ECO:0008006" key="5">
    <source>
        <dbReference type="Google" id="ProtNLM"/>
    </source>
</evidence>
<accession>A0A418R0R7</accession>
<feature type="chain" id="PRO_5019113331" description="DUF4134 domain-containing protein" evidence="2">
    <location>
        <begin position="31"/>
        <end position="118"/>
    </location>
</feature>
<evidence type="ECO:0000256" key="1">
    <source>
        <dbReference type="SAM" id="Phobius"/>
    </source>
</evidence>
<reference evidence="3 4" key="1">
    <citation type="submission" date="2019-01" db="EMBL/GenBank/DDBJ databases">
        <title>Hymenobacter humicola sp. nov., isolated from soils in Antarctica.</title>
        <authorList>
            <person name="Sedlacek I."/>
            <person name="Holochova P."/>
            <person name="Kralova S."/>
            <person name="Pantucek R."/>
            <person name="Stankova E."/>
            <person name="Vrbovska V."/>
            <person name="Kristofova L."/>
            <person name="Svec P."/>
            <person name="Busse H.-J."/>
        </authorList>
    </citation>
    <scope>NUCLEOTIDE SEQUENCE [LARGE SCALE GENOMIC DNA]</scope>
    <source>
        <strain evidence="3 4">CCM 8852</strain>
    </source>
</reference>
<keyword evidence="1" id="KW-0812">Transmembrane</keyword>
<keyword evidence="2" id="KW-0732">Signal</keyword>
<protein>
    <recommendedName>
        <fullName evidence="5">DUF4134 domain-containing protein</fullName>
    </recommendedName>
</protein>
<comment type="caution">
    <text evidence="3">The sequence shown here is derived from an EMBL/GenBank/DDBJ whole genome shotgun (WGS) entry which is preliminary data.</text>
</comment>